<dbReference type="InterPro" id="IPR036259">
    <property type="entry name" value="MFS_trans_sf"/>
</dbReference>
<keyword evidence="5 6" id="KW-0472">Membrane</keyword>
<feature type="transmembrane region" description="Helical" evidence="6">
    <location>
        <begin position="483"/>
        <end position="502"/>
    </location>
</feature>
<keyword evidence="9" id="KW-1185">Reference proteome</keyword>
<evidence type="ECO:0000256" key="4">
    <source>
        <dbReference type="ARBA" id="ARBA00022989"/>
    </source>
</evidence>
<dbReference type="GO" id="GO:0055085">
    <property type="term" value="P:transmembrane transport"/>
    <property type="evidence" value="ECO:0000318"/>
    <property type="project" value="GO_Central"/>
</dbReference>
<feature type="transmembrane region" description="Helical" evidence="6">
    <location>
        <begin position="206"/>
        <end position="228"/>
    </location>
</feature>
<dbReference type="PaxDb" id="3880-AES67397"/>
<feature type="transmembrane region" description="Helical" evidence="6">
    <location>
        <begin position="329"/>
        <end position="348"/>
    </location>
</feature>
<comment type="similarity">
    <text evidence="2">Belongs to the major facilitator superfamily. Proton-dependent oligopeptide transporter (POT/PTR) (TC 2.A.17) family.</text>
</comment>
<evidence type="ECO:0000256" key="5">
    <source>
        <dbReference type="ARBA" id="ARBA00023136"/>
    </source>
</evidence>
<feature type="transmembrane region" description="Helical" evidence="6">
    <location>
        <begin position="178"/>
        <end position="200"/>
    </location>
</feature>
<feature type="transmembrane region" description="Helical" evidence="6">
    <location>
        <begin position="137"/>
        <end position="157"/>
    </location>
</feature>
<dbReference type="GO" id="GO:0022857">
    <property type="term" value="F:transmembrane transporter activity"/>
    <property type="evidence" value="ECO:0000318"/>
    <property type="project" value="GO_Central"/>
</dbReference>
<accession>G7IU47</accession>
<organism evidence="7 9">
    <name type="scientific">Medicago truncatula</name>
    <name type="common">Barrel medic</name>
    <name type="synonym">Medicago tribuloides</name>
    <dbReference type="NCBI Taxonomy" id="3880"/>
    <lineage>
        <taxon>Eukaryota</taxon>
        <taxon>Viridiplantae</taxon>
        <taxon>Streptophyta</taxon>
        <taxon>Embryophyta</taxon>
        <taxon>Tracheophyta</taxon>
        <taxon>Spermatophyta</taxon>
        <taxon>Magnoliopsida</taxon>
        <taxon>eudicotyledons</taxon>
        <taxon>Gunneridae</taxon>
        <taxon>Pentapetalae</taxon>
        <taxon>rosids</taxon>
        <taxon>fabids</taxon>
        <taxon>Fabales</taxon>
        <taxon>Fabaceae</taxon>
        <taxon>Papilionoideae</taxon>
        <taxon>50 kb inversion clade</taxon>
        <taxon>NPAAA clade</taxon>
        <taxon>Hologalegina</taxon>
        <taxon>IRL clade</taxon>
        <taxon>Trifolieae</taxon>
        <taxon>Medicago</taxon>
    </lineage>
</organism>
<dbReference type="eggNOG" id="KOG1237">
    <property type="taxonomic scope" value="Eukaryota"/>
</dbReference>
<dbReference type="EMBL" id="CM001218">
    <property type="protein sequence ID" value="AES67397.2"/>
    <property type="molecule type" value="Genomic_DNA"/>
</dbReference>
<dbReference type="SUPFAM" id="SSF103473">
    <property type="entry name" value="MFS general substrate transporter"/>
    <property type="match status" value="1"/>
</dbReference>
<dbReference type="AlphaFoldDB" id="G7IU47"/>
<evidence type="ECO:0000313" key="9">
    <source>
        <dbReference type="Proteomes" id="UP000002051"/>
    </source>
</evidence>
<feature type="transmembrane region" description="Helical" evidence="6">
    <location>
        <begin position="368"/>
        <end position="390"/>
    </location>
</feature>
<feature type="transmembrane region" description="Helical" evidence="6">
    <location>
        <begin position="66"/>
        <end position="86"/>
    </location>
</feature>
<dbReference type="GO" id="GO:0005886">
    <property type="term" value="C:plasma membrane"/>
    <property type="evidence" value="ECO:0000318"/>
    <property type="project" value="GO_Central"/>
</dbReference>
<evidence type="ECO:0000256" key="3">
    <source>
        <dbReference type="ARBA" id="ARBA00022692"/>
    </source>
</evidence>
<evidence type="ECO:0000256" key="6">
    <source>
        <dbReference type="SAM" id="Phobius"/>
    </source>
</evidence>
<evidence type="ECO:0000313" key="8">
    <source>
        <dbReference type="EnsemblPlants" id="AES67397"/>
    </source>
</evidence>
<reference evidence="7 9" key="2">
    <citation type="journal article" date="2014" name="BMC Genomics">
        <title>An improved genome release (version Mt4.0) for the model legume Medicago truncatula.</title>
        <authorList>
            <person name="Tang H."/>
            <person name="Krishnakumar V."/>
            <person name="Bidwell S."/>
            <person name="Rosen B."/>
            <person name="Chan A."/>
            <person name="Zhou S."/>
            <person name="Gentzbittel L."/>
            <person name="Childs K.L."/>
            <person name="Yandell M."/>
            <person name="Gundlach H."/>
            <person name="Mayer K.F."/>
            <person name="Schwartz D.C."/>
            <person name="Town C.D."/>
        </authorList>
    </citation>
    <scope>GENOME REANNOTATION</scope>
    <source>
        <strain evidence="8 9">cv. Jemalong A17</strain>
    </source>
</reference>
<comment type="subcellular location">
    <subcellularLocation>
        <location evidence="1">Membrane</location>
        <topology evidence="1">Multi-pass membrane protein</topology>
    </subcellularLocation>
</comment>
<keyword evidence="3 6" id="KW-0812">Transmembrane</keyword>
<keyword evidence="4 6" id="KW-1133">Transmembrane helix</keyword>
<dbReference type="EnsemblPlants" id="AES67397">
    <property type="protein sequence ID" value="AES67397"/>
    <property type="gene ID" value="MTR_2g093180"/>
</dbReference>
<dbReference type="ExpressionAtlas" id="G7IU47">
    <property type="expression patterns" value="differential"/>
</dbReference>
<protein>
    <submittedName>
        <fullName evidence="7">Nitrate excretion transporter 1</fullName>
    </submittedName>
</protein>
<evidence type="ECO:0000313" key="7">
    <source>
        <dbReference type="EMBL" id="AES67397.2"/>
    </source>
</evidence>
<dbReference type="KEGG" id="mtr:11408883"/>
<dbReference type="PANTHER" id="PTHR11654">
    <property type="entry name" value="OLIGOPEPTIDE TRANSPORTER-RELATED"/>
    <property type="match status" value="1"/>
</dbReference>
<dbReference type="Gene3D" id="1.20.1250.20">
    <property type="entry name" value="MFS general substrate transporter like domains"/>
    <property type="match status" value="1"/>
</dbReference>
<proteinExistence type="inferred from homology"/>
<sequence length="550" mass="60059">MDGKVEASSKEADESLSIGSKRGGWISFPFFIGMVAGLSLASAGIGGNLIVYLIKEFNIKSINAAQIVNVVVGSSNLLPIIAAILADSFFGSFSVAFTTSCVALLGTILLTLTATINSLKPHPCSNDSSITCIPPTGIQYTVLYISIVLISIGFGGSRFTAASLGANQFDKLEDQGTFFNWFFFTFYVASGAALTGVIYIEDNLGWSLGFGICAVATFVGVVVFLSGYRFYRAEKPQGSAVLDLGRIFVASVRKWKCKLSSRVEDYYVSSSGCGDSMIEVPTPPTPGKRLRFFNRATLITDADLKSDGSIKKSSWKLCTVQQVEDFKKIFGILPLWSSSIFLATPIAIQSSVTVLQALAMDRSLGPHFKIPAGSVSVIVIISTSIFLTFLDRVLLPCWHKITGKTPMPLQRIGVGHVLTVLGMVVSALVESKRLKLVHVHVEMSVLWLFPQLVLVGIGEAFHFPGQVTFYYQQFPQSLKITSTAMISMLIGIAFYLSTALIDQVRRSTDWLPDEINHGKVDNVYWMLVMFGAINFVYYLLCSISYKYENV</sequence>
<feature type="transmembrane region" description="Helical" evidence="6">
    <location>
        <begin position="522"/>
        <end position="540"/>
    </location>
</feature>
<feature type="transmembrane region" description="Helical" evidence="6">
    <location>
        <begin position="30"/>
        <end position="54"/>
    </location>
</feature>
<feature type="transmembrane region" description="Helical" evidence="6">
    <location>
        <begin position="93"/>
        <end position="117"/>
    </location>
</feature>
<evidence type="ECO:0000256" key="1">
    <source>
        <dbReference type="ARBA" id="ARBA00004141"/>
    </source>
</evidence>
<dbReference type="STRING" id="3880.G7IU47"/>
<dbReference type="Pfam" id="PF00854">
    <property type="entry name" value="PTR2"/>
    <property type="match status" value="1"/>
</dbReference>
<feature type="transmembrane region" description="Helical" evidence="6">
    <location>
        <begin position="449"/>
        <end position="471"/>
    </location>
</feature>
<dbReference type="Proteomes" id="UP000002051">
    <property type="component" value="Chromosome 2"/>
</dbReference>
<reference evidence="8" key="3">
    <citation type="submission" date="2015-04" db="UniProtKB">
        <authorList>
            <consortium name="EnsemblPlants"/>
        </authorList>
    </citation>
    <scope>IDENTIFICATION</scope>
    <source>
        <strain evidence="8">cv. Jemalong A17</strain>
    </source>
</reference>
<name>G7IU47_MEDTR</name>
<dbReference type="OrthoDB" id="8904098at2759"/>
<reference evidence="7 9" key="1">
    <citation type="journal article" date="2011" name="Nature">
        <title>The Medicago genome provides insight into the evolution of rhizobial symbioses.</title>
        <authorList>
            <person name="Young N.D."/>
            <person name="Debelle F."/>
            <person name="Oldroyd G.E."/>
            <person name="Geurts R."/>
            <person name="Cannon S.B."/>
            <person name="Udvardi M.K."/>
            <person name="Benedito V.A."/>
            <person name="Mayer K.F."/>
            <person name="Gouzy J."/>
            <person name="Schoof H."/>
            <person name="Van de Peer Y."/>
            <person name="Proost S."/>
            <person name="Cook D.R."/>
            <person name="Meyers B.C."/>
            <person name="Spannagl M."/>
            <person name="Cheung F."/>
            <person name="De Mita S."/>
            <person name="Krishnakumar V."/>
            <person name="Gundlach H."/>
            <person name="Zhou S."/>
            <person name="Mudge J."/>
            <person name="Bharti A.K."/>
            <person name="Murray J.D."/>
            <person name="Naoumkina M.A."/>
            <person name="Rosen B."/>
            <person name="Silverstein K.A."/>
            <person name="Tang H."/>
            <person name="Rombauts S."/>
            <person name="Zhao P.X."/>
            <person name="Zhou P."/>
            <person name="Barbe V."/>
            <person name="Bardou P."/>
            <person name="Bechner M."/>
            <person name="Bellec A."/>
            <person name="Berger A."/>
            <person name="Berges H."/>
            <person name="Bidwell S."/>
            <person name="Bisseling T."/>
            <person name="Choisne N."/>
            <person name="Couloux A."/>
            <person name="Denny R."/>
            <person name="Deshpande S."/>
            <person name="Dai X."/>
            <person name="Doyle J.J."/>
            <person name="Dudez A.M."/>
            <person name="Farmer A.D."/>
            <person name="Fouteau S."/>
            <person name="Franken C."/>
            <person name="Gibelin C."/>
            <person name="Gish J."/>
            <person name="Goldstein S."/>
            <person name="Gonzalez A.J."/>
            <person name="Green P.J."/>
            <person name="Hallab A."/>
            <person name="Hartog M."/>
            <person name="Hua A."/>
            <person name="Humphray S.J."/>
            <person name="Jeong D.H."/>
            <person name="Jing Y."/>
            <person name="Jocker A."/>
            <person name="Kenton S.M."/>
            <person name="Kim D.J."/>
            <person name="Klee K."/>
            <person name="Lai H."/>
            <person name="Lang C."/>
            <person name="Lin S."/>
            <person name="Macmil S.L."/>
            <person name="Magdelenat G."/>
            <person name="Matthews L."/>
            <person name="McCorrison J."/>
            <person name="Monaghan E.L."/>
            <person name="Mun J.H."/>
            <person name="Najar F.Z."/>
            <person name="Nicholson C."/>
            <person name="Noirot C."/>
            <person name="O'Bleness M."/>
            <person name="Paule C.R."/>
            <person name="Poulain J."/>
            <person name="Prion F."/>
            <person name="Qin B."/>
            <person name="Qu C."/>
            <person name="Retzel E.F."/>
            <person name="Riddle C."/>
            <person name="Sallet E."/>
            <person name="Samain S."/>
            <person name="Samson N."/>
            <person name="Sanders I."/>
            <person name="Saurat O."/>
            <person name="Scarpelli C."/>
            <person name="Schiex T."/>
            <person name="Segurens B."/>
            <person name="Severin A.J."/>
            <person name="Sherrier D.J."/>
            <person name="Shi R."/>
            <person name="Sims S."/>
            <person name="Singer S.R."/>
            <person name="Sinharoy S."/>
            <person name="Sterck L."/>
            <person name="Viollet A."/>
            <person name="Wang B.B."/>
            <person name="Wang K."/>
            <person name="Wang M."/>
            <person name="Wang X."/>
            <person name="Warfsmann J."/>
            <person name="Weissenbach J."/>
            <person name="White D.D."/>
            <person name="White J.D."/>
            <person name="Wiley G.B."/>
            <person name="Wincker P."/>
            <person name="Xing Y."/>
            <person name="Yang L."/>
            <person name="Yao Z."/>
            <person name="Ying F."/>
            <person name="Zhai J."/>
            <person name="Zhou L."/>
            <person name="Zuber A."/>
            <person name="Denarie J."/>
            <person name="Dixon R.A."/>
            <person name="May G.D."/>
            <person name="Schwartz D.C."/>
            <person name="Rogers J."/>
            <person name="Quetier F."/>
            <person name="Town C.D."/>
            <person name="Roe B.A."/>
        </authorList>
    </citation>
    <scope>NUCLEOTIDE SEQUENCE [LARGE SCALE GENOMIC DNA]</scope>
    <source>
        <strain evidence="7">A17</strain>
        <strain evidence="8 9">cv. Jemalong A17</strain>
    </source>
</reference>
<evidence type="ECO:0000256" key="2">
    <source>
        <dbReference type="ARBA" id="ARBA00005982"/>
    </source>
</evidence>
<gene>
    <name evidence="8" type="primary">11408883</name>
    <name evidence="7" type="ordered locus">MTR_2g093180</name>
</gene>
<dbReference type="HOGENOM" id="CLU_009313_4_2_1"/>
<dbReference type="InterPro" id="IPR000109">
    <property type="entry name" value="POT_fam"/>
</dbReference>
<feature type="transmembrane region" description="Helical" evidence="6">
    <location>
        <begin position="411"/>
        <end position="429"/>
    </location>
</feature>